<reference evidence="1 2" key="1">
    <citation type="submission" date="2023-07" db="EMBL/GenBank/DDBJ databases">
        <title>Comparative genomics of wheat-associated soil bacteria to identify genetic determinants of phenazine resistance.</title>
        <authorList>
            <person name="Mouncey N."/>
        </authorList>
    </citation>
    <scope>NUCLEOTIDE SEQUENCE [LARGE SCALE GENOMIC DNA]</scope>
    <source>
        <strain evidence="1 2">W2I16</strain>
    </source>
</reference>
<accession>A0ABU0RSZ8</accession>
<keyword evidence="2" id="KW-1185">Reference proteome</keyword>
<dbReference type="RefSeq" id="WP_307628706.1">
    <property type="nucleotide sequence ID" value="NZ_JAUSZS010000006.1"/>
</dbReference>
<evidence type="ECO:0000313" key="2">
    <source>
        <dbReference type="Proteomes" id="UP001223072"/>
    </source>
</evidence>
<protein>
    <submittedName>
        <fullName evidence="1">Uncharacterized protein</fullName>
    </submittedName>
</protein>
<proteinExistence type="predicted"/>
<name>A0ABU0RSZ8_9ACTN</name>
<evidence type="ECO:0000313" key="1">
    <source>
        <dbReference type="EMBL" id="MDQ0935090.1"/>
    </source>
</evidence>
<organism evidence="1 2">
    <name type="scientific">Streptomyces turgidiscabies</name>
    <dbReference type="NCBI Taxonomy" id="85558"/>
    <lineage>
        <taxon>Bacteria</taxon>
        <taxon>Bacillati</taxon>
        <taxon>Actinomycetota</taxon>
        <taxon>Actinomycetes</taxon>
        <taxon>Kitasatosporales</taxon>
        <taxon>Streptomycetaceae</taxon>
        <taxon>Streptomyces</taxon>
    </lineage>
</organism>
<dbReference type="EMBL" id="JAUSZS010000006">
    <property type="protein sequence ID" value="MDQ0935090.1"/>
    <property type="molecule type" value="Genomic_DNA"/>
</dbReference>
<comment type="caution">
    <text evidence="1">The sequence shown here is derived from an EMBL/GenBank/DDBJ whole genome shotgun (WGS) entry which is preliminary data.</text>
</comment>
<dbReference type="Proteomes" id="UP001223072">
    <property type="component" value="Unassembled WGS sequence"/>
</dbReference>
<gene>
    <name evidence="1" type="ORF">QFZ49_005061</name>
</gene>
<sequence length="41" mass="4716">MSIQLDRSMRWNLSSWVIQLAASPASVWAFERRRTVPALAL</sequence>